<evidence type="ECO:0000313" key="1">
    <source>
        <dbReference type="EMBL" id="MCW6035172.1"/>
    </source>
</evidence>
<proteinExistence type="predicted"/>
<sequence length="53" mass="6402">MNLATIKLFITQQMVELYKQDELDDFLQKRDEYLKSKEQQFVEKLGIKFICSN</sequence>
<keyword evidence="2" id="KW-1185">Reference proteome</keyword>
<reference evidence="1 2" key="1">
    <citation type="submission" date="2021-08" db="EMBL/GenBank/DDBJ databases">
        <title>Draft genome sequence of Spirulina subsalsa with high tolerance to salinity and hype-accumulation of phycocyanin.</title>
        <authorList>
            <person name="Pei H."/>
            <person name="Jiang L."/>
        </authorList>
    </citation>
    <scope>NUCLEOTIDE SEQUENCE [LARGE SCALE GENOMIC DNA]</scope>
    <source>
        <strain evidence="1 2">FACHB-351</strain>
    </source>
</reference>
<dbReference type="EMBL" id="JAIHOM010000008">
    <property type="protein sequence ID" value="MCW6035172.1"/>
    <property type="molecule type" value="Genomic_DNA"/>
</dbReference>
<dbReference type="Proteomes" id="UP001526426">
    <property type="component" value="Unassembled WGS sequence"/>
</dbReference>
<evidence type="ECO:0000313" key="2">
    <source>
        <dbReference type="Proteomes" id="UP001526426"/>
    </source>
</evidence>
<accession>A0ABT3L1T0</accession>
<organism evidence="1 2">
    <name type="scientific">Spirulina subsalsa FACHB-351</name>
    <dbReference type="NCBI Taxonomy" id="234711"/>
    <lineage>
        <taxon>Bacteria</taxon>
        <taxon>Bacillati</taxon>
        <taxon>Cyanobacteriota</taxon>
        <taxon>Cyanophyceae</taxon>
        <taxon>Spirulinales</taxon>
        <taxon>Spirulinaceae</taxon>
        <taxon>Spirulina</taxon>
    </lineage>
</organism>
<gene>
    <name evidence="1" type="ORF">K4A83_02640</name>
</gene>
<name>A0ABT3L1T0_9CYAN</name>
<comment type="caution">
    <text evidence="1">The sequence shown here is derived from an EMBL/GenBank/DDBJ whole genome shotgun (WGS) entry which is preliminary data.</text>
</comment>
<protein>
    <submittedName>
        <fullName evidence="1">Uncharacterized protein</fullName>
    </submittedName>
</protein>